<evidence type="ECO:0000256" key="2">
    <source>
        <dbReference type="ARBA" id="ARBA00022448"/>
    </source>
</evidence>
<dbReference type="OrthoDB" id="9776801at2"/>
<organism evidence="4 5">
    <name type="scientific">Fictibacillus enclensis</name>
    <dbReference type="NCBI Taxonomy" id="1017270"/>
    <lineage>
        <taxon>Bacteria</taxon>
        <taxon>Bacillati</taxon>
        <taxon>Bacillota</taxon>
        <taxon>Bacilli</taxon>
        <taxon>Bacillales</taxon>
        <taxon>Fictibacillaceae</taxon>
        <taxon>Fictibacillus</taxon>
    </lineage>
</organism>
<dbReference type="InterPro" id="IPR004682">
    <property type="entry name" value="TRAP_DctP"/>
</dbReference>
<dbReference type="PANTHER" id="PTHR33376:SF7">
    <property type="entry name" value="C4-DICARBOXYLATE-BINDING PROTEIN DCTB"/>
    <property type="match status" value="1"/>
</dbReference>
<dbReference type="InterPro" id="IPR018389">
    <property type="entry name" value="DctP_fam"/>
</dbReference>
<dbReference type="PANTHER" id="PTHR33376">
    <property type="match status" value="1"/>
</dbReference>
<comment type="caution">
    <text evidence="4">The sequence shown here is derived from an EMBL/GenBank/DDBJ whole genome shotgun (WGS) entry which is preliminary data.</text>
</comment>
<dbReference type="AlphaFoldDB" id="A0A0V8JDV1"/>
<accession>A0A0V8JDV1</accession>
<evidence type="ECO:0000313" key="4">
    <source>
        <dbReference type="EMBL" id="KSU85318.1"/>
    </source>
</evidence>
<proteinExistence type="inferred from homology"/>
<name>A0A0V8JDV1_9BACL</name>
<dbReference type="PIRSF" id="PIRSF006470">
    <property type="entry name" value="DctB"/>
    <property type="match status" value="1"/>
</dbReference>
<dbReference type="GO" id="GO:0055085">
    <property type="term" value="P:transmembrane transport"/>
    <property type="evidence" value="ECO:0007669"/>
    <property type="project" value="InterPro"/>
</dbReference>
<evidence type="ECO:0000313" key="5">
    <source>
        <dbReference type="Proteomes" id="UP000054099"/>
    </source>
</evidence>
<keyword evidence="2" id="KW-0813">Transport</keyword>
<dbReference type="NCBIfam" id="NF037995">
    <property type="entry name" value="TRAP_S1"/>
    <property type="match status" value="1"/>
</dbReference>
<dbReference type="RefSeq" id="WP_061970013.1">
    <property type="nucleotide sequence ID" value="NZ_FMAV01000001.1"/>
</dbReference>
<keyword evidence="5" id="KW-1185">Reference proteome</keyword>
<dbReference type="InterPro" id="IPR038404">
    <property type="entry name" value="TRAP_DctP_sf"/>
</dbReference>
<evidence type="ECO:0000256" key="3">
    <source>
        <dbReference type="ARBA" id="ARBA00022729"/>
    </source>
</evidence>
<keyword evidence="3" id="KW-0732">Signal</keyword>
<evidence type="ECO:0000256" key="1">
    <source>
        <dbReference type="ARBA" id="ARBA00009023"/>
    </source>
</evidence>
<reference evidence="4 5" key="1">
    <citation type="journal article" date="2014" name="Antonie Van Leeuwenhoek">
        <title>Fictibacillus enclensis sp. nov., isolated from marine sediment.</title>
        <authorList>
            <person name="Dastager S.G."/>
            <person name="Mawlankar R."/>
            <person name="Srinivasan K."/>
            <person name="Tang S.K."/>
            <person name="Lee J.C."/>
            <person name="Ramana V.V."/>
            <person name="Shouche Y.S."/>
        </authorList>
    </citation>
    <scope>NUCLEOTIDE SEQUENCE [LARGE SCALE GENOMIC DNA]</scope>
    <source>
        <strain evidence="4 5">NIO-1003</strain>
    </source>
</reference>
<dbReference type="GO" id="GO:0030288">
    <property type="term" value="C:outer membrane-bounded periplasmic space"/>
    <property type="evidence" value="ECO:0007669"/>
    <property type="project" value="InterPro"/>
</dbReference>
<gene>
    <name evidence="4" type="ORF">AS030_07375</name>
</gene>
<dbReference type="Proteomes" id="UP000054099">
    <property type="component" value="Unassembled WGS sequence"/>
</dbReference>
<dbReference type="EMBL" id="LNQN01000001">
    <property type="protein sequence ID" value="KSU85318.1"/>
    <property type="molecule type" value="Genomic_DNA"/>
</dbReference>
<sequence length="351" mass="40115">MKTFLGIALFLITGLLLSFYIGFHFDFSERKLVSDDDQEGIKEQIVIKFSHVVAENTPKGLAARKFAELVDQKSNHKVKVEVFPNGSLYSDKEELHALQEGDVQMIAPATSKLGSISPKWQALDLPFAFPSEAAINEGLDGTIGRTLLSSLNSHNIKGLGFWVNGLKQITNKDHAIISTDDFKDRKFRIMSSSVLKKQFNLLGSQSVPMDFNETYRSLESGEVDGEENTISNIYSKKYYKVQNYMTISNHGFLGYAILINNDYWNSLPRNVQTIIQDAIKETVAWNQKHYISMNKKQLKSIKEESDIEIHTLNAEEKKRWIKKLKPLYQQYEPAAGKKLIHDIEHLQYKYQ</sequence>
<protein>
    <submittedName>
        <fullName evidence="4">C4-dicarboxylate ABC transporter</fullName>
    </submittedName>
</protein>
<comment type="similarity">
    <text evidence="1">Belongs to the bacterial solute-binding protein 7 family.</text>
</comment>
<dbReference type="Pfam" id="PF03480">
    <property type="entry name" value="DctP"/>
    <property type="match status" value="1"/>
</dbReference>
<dbReference type="NCBIfam" id="TIGR00787">
    <property type="entry name" value="dctP"/>
    <property type="match status" value="1"/>
</dbReference>
<dbReference type="Gene3D" id="3.40.190.170">
    <property type="entry name" value="Bacterial extracellular solute-binding protein, family 7"/>
    <property type="match status" value="1"/>
</dbReference>